<accession>A0ABT1JE89</accession>
<keyword evidence="3" id="KW-0464">Manganese</keyword>
<dbReference type="PANTHER" id="PTHR43782:SF3">
    <property type="entry name" value="ARGINASE"/>
    <property type="match status" value="1"/>
</dbReference>
<name>A0ABT1JE89_ACTCY</name>
<evidence type="ECO:0000313" key="6">
    <source>
        <dbReference type="Proteomes" id="UP000791080"/>
    </source>
</evidence>
<gene>
    <name evidence="5" type="ORF">G443_001087</name>
</gene>
<comment type="similarity">
    <text evidence="4">Belongs to the arginase family.</text>
</comment>
<evidence type="ECO:0000256" key="3">
    <source>
        <dbReference type="ARBA" id="ARBA00023211"/>
    </source>
</evidence>
<dbReference type="Proteomes" id="UP000791080">
    <property type="component" value="Unassembled WGS sequence"/>
</dbReference>
<dbReference type="PRINTS" id="PR00116">
    <property type="entry name" value="ARGINASE"/>
</dbReference>
<keyword evidence="6" id="KW-1185">Reference proteome</keyword>
<dbReference type="RefSeq" id="WP_026420222.1">
    <property type="nucleotide sequence ID" value="NZ_AUBJ02000001.1"/>
</dbReference>
<evidence type="ECO:0000256" key="1">
    <source>
        <dbReference type="ARBA" id="ARBA00022723"/>
    </source>
</evidence>
<dbReference type="PROSITE" id="PS51409">
    <property type="entry name" value="ARGINASE_2"/>
    <property type="match status" value="1"/>
</dbReference>
<protein>
    <submittedName>
        <fullName evidence="5">Arginase</fullName>
    </submittedName>
</protein>
<dbReference type="Pfam" id="PF00491">
    <property type="entry name" value="Arginase"/>
    <property type="match status" value="1"/>
</dbReference>
<proteinExistence type="inferred from homology"/>
<dbReference type="PANTHER" id="PTHR43782">
    <property type="entry name" value="ARGINASE"/>
    <property type="match status" value="1"/>
</dbReference>
<dbReference type="SUPFAM" id="SSF52768">
    <property type="entry name" value="Arginase/deacetylase"/>
    <property type="match status" value="1"/>
</dbReference>
<evidence type="ECO:0000256" key="4">
    <source>
        <dbReference type="PROSITE-ProRule" id="PRU00742"/>
    </source>
</evidence>
<sequence length="306" mass="31552">MAGRVRTIAVLDAPSNLGLRPPEDGVVPGCGKAPGVLRDAGLVTALDAVDAGVVTPGRYRPDWTPGTVRNEAAIAEHSLRLAARLDRIADRGELPLVLGGDCSILVGIGAHLRGRGRFGLVSFDGLDYRHPGNSDAVGAAGGESLALTTGRGGMLAELGGTRPYVRPADTVALGVRPDDEYLADAVDAGLRVITSTGVAADPVGAAEEALRTVDGPELAGFWVHVDADVLDPDVMPAVDSPEAGGLTFDQLVAALGHLAVSPRLVGVDVTIYDPDREPDPDFRHGRLLADLLVSALAEAGRAPAER</sequence>
<dbReference type="EMBL" id="AUBJ02000001">
    <property type="protein sequence ID" value="MCP2330817.1"/>
    <property type="molecule type" value="Genomic_DNA"/>
</dbReference>
<comment type="caution">
    <text evidence="5">The sequence shown here is derived from an EMBL/GenBank/DDBJ whole genome shotgun (WGS) entry which is preliminary data.</text>
</comment>
<keyword evidence="2" id="KW-0378">Hydrolase</keyword>
<keyword evidence="1" id="KW-0479">Metal-binding</keyword>
<organism evidence="5 6">
    <name type="scientific">Actinoalloteichus caeruleus DSM 43889</name>
    <dbReference type="NCBI Taxonomy" id="1120930"/>
    <lineage>
        <taxon>Bacteria</taxon>
        <taxon>Bacillati</taxon>
        <taxon>Actinomycetota</taxon>
        <taxon>Actinomycetes</taxon>
        <taxon>Pseudonocardiales</taxon>
        <taxon>Pseudonocardiaceae</taxon>
        <taxon>Actinoalloteichus</taxon>
        <taxon>Actinoalloteichus cyanogriseus</taxon>
    </lineage>
</organism>
<dbReference type="CDD" id="cd09999">
    <property type="entry name" value="Arginase-like_1"/>
    <property type="match status" value="1"/>
</dbReference>
<dbReference type="InterPro" id="IPR023696">
    <property type="entry name" value="Ureohydrolase_dom_sf"/>
</dbReference>
<evidence type="ECO:0000256" key="2">
    <source>
        <dbReference type="ARBA" id="ARBA00022801"/>
    </source>
</evidence>
<reference evidence="5 6" key="1">
    <citation type="submission" date="2022-06" db="EMBL/GenBank/DDBJ databases">
        <title>Genomic Encyclopedia of Type Strains, Phase I: the one thousand microbial genomes (KMG-I) project.</title>
        <authorList>
            <person name="Kyrpides N."/>
        </authorList>
    </citation>
    <scope>NUCLEOTIDE SEQUENCE [LARGE SCALE GENOMIC DNA]</scope>
    <source>
        <strain evidence="5 6">DSM 43889</strain>
    </source>
</reference>
<dbReference type="InterPro" id="IPR006035">
    <property type="entry name" value="Ureohydrolase"/>
</dbReference>
<dbReference type="Gene3D" id="3.40.800.10">
    <property type="entry name" value="Ureohydrolase domain"/>
    <property type="match status" value="1"/>
</dbReference>
<evidence type="ECO:0000313" key="5">
    <source>
        <dbReference type="EMBL" id="MCP2330817.1"/>
    </source>
</evidence>